<gene>
    <name evidence="1" type="ORF">EC957_000298</name>
</gene>
<dbReference type="AlphaFoldDB" id="A0A9P6ETZ2"/>
<sequence length="157" mass="18410">MTRLYQLMIRKLWCKDALRLKKKGEGQVLTEEEVNGLSPEDIDELMTVEMHHLGFLAFKGLVNNHQIEFDHQTLLKTFDDLKDYRKRLRNGRFFSPQLLEMLKKTSFLHAADADLDRNKKNSQQTWSFLHLTFQEYFAATWIASKMTTAGDDGRNQA</sequence>
<evidence type="ECO:0000313" key="1">
    <source>
        <dbReference type="EMBL" id="KAF9536119.1"/>
    </source>
</evidence>
<reference evidence="1" key="1">
    <citation type="journal article" date="2020" name="Fungal Divers.">
        <title>Resolving the Mortierellaceae phylogeny through synthesis of multi-gene phylogenetics and phylogenomics.</title>
        <authorList>
            <person name="Vandepol N."/>
            <person name="Liber J."/>
            <person name="Desiro A."/>
            <person name="Na H."/>
            <person name="Kennedy M."/>
            <person name="Barry K."/>
            <person name="Grigoriev I.V."/>
            <person name="Miller A.N."/>
            <person name="O'Donnell K."/>
            <person name="Stajich J.E."/>
            <person name="Bonito G."/>
        </authorList>
    </citation>
    <scope>NUCLEOTIDE SEQUENCE</scope>
    <source>
        <strain evidence="1">NRRL 2591</strain>
    </source>
</reference>
<dbReference type="Proteomes" id="UP000723463">
    <property type="component" value="Unassembled WGS sequence"/>
</dbReference>
<comment type="caution">
    <text evidence="1">The sequence shown here is derived from an EMBL/GenBank/DDBJ whole genome shotgun (WGS) entry which is preliminary data.</text>
</comment>
<protein>
    <submittedName>
        <fullName evidence="1">Uncharacterized protein</fullName>
    </submittedName>
</protein>
<evidence type="ECO:0000313" key="2">
    <source>
        <dbReference type="Proteomes" id="UP000723463"/>
    </source>
</evidence>
<dbReference type="EMBL" id="JAAAXW010001005">
    <property type="protein sequence ID" value="KAF9536119.1"/>
    <property type="molecule type" value="Genomic_DNA"/>
</dbReference>
<accession>A0A9P6ETZ2</accession>
<proteinExistence type="predicted"/>
<organism evidence="1 2">
    <name type="scientific">Mortierella hygrophila</name>
    <dbReference type="NCBI Taxonomy" id="979708"/>
    <lineage>
        <taxon>Eukaryota</taxon>
        <taxon>Fungi</taxon>
        <taxon>Fungi incertae sedis</taxon>
        <taxon>Mucoromycota</taxon>
        <taxon>Mortierellomycotina</taxon>
        <taxon>Mortierellomycetes</taxon>
        <taxon>Mortierellales</taxon>
        <taxon>Mortierellaceae</taxon>
        <taxon>Mortierella</taxon>
    </lineage>
</organism>
<name>A0A9P6ETZ2_9FUNG</name>
<keyword evidence="2" id="KW-1185">Reference proteome</keyword>